<dbReference type="EMBL" id="STGW01000003">
    <property type="protein sequence ID" value="THV15958.1"/>
    <property type="molecule type" value="Genomic_DNA"/>
</dbReference>
<dbReference type="Proteomes" id="UP000307087">
    <property type="component" value="Unassembled WGS sequence"/>
</dbReference>
<sequence length="64" mass="6953">MLKVLVLLQIAALSKYDDLRASRRSERGSVTMEHVLWAVAVIGIVGIVVLAVTNYVTSEAGKIK</sequence>
<dbReference type="OrthoDB" id="3789581at2"/>
<proteinExistence type="predicted"/>
<accession>A0A4S8NH45</accession>
<evidence type="ECO:0008006" key="4">
    <source>
        <dbReference type="Google" id="ProtNLM"/>
    </source>
</evidence>
<keyword evidence="3" id="KW-1185">Reference proteome</keyword>
<keyword evidence="1" id="KW-1133">Transmembrane helix</keyword>
<reference evidence="2 3" key="1">
    <citation type="journal article" date="2009" name="Int. J. Syst. Evol. Microbiol.">
        <title>Nocardioides caeni sp. nov., isolated from wastewater.</title>
        <authorList>
            <person name="Yoon J.H."/>
            <person name="Kang S.J."/>
            <person name="Park S."/>
            <person name="Kim W."/>
            <person name="Oh T.K."/>
        </authorList>
    </citation>
    <scope>NUCLEOTIDE SEQUENCE [LARGE SCALE GENOMIC DNA]</scope>
    <source>
        <strain evidence="2 3">DSM 23134</strain>
    </source>
</reference>
<feature type="transmembrane region" description="Helical" evidence="1">
    <location>
        <begin position="35"/>
        <end position="56"/>
    </location>
</feature>
<protein>
    <recommendedName>
        <fullName evidence="4">DUF2970 domain-containing protein</fullName>
    </recommendedName>
</protein>
<evidence type="ECO:0000313" key="2">
    <source>
        <dbReference type="EMBL" id="THV15958.1"/>
    </source>
</evidence>
<comment type="caution">
    <text evidence="2">The sequence shown here is derived from an EMBL/GenBank/DDBJ whole genome shotgun (WGS) entry which is preliminary data.</text>
</comment>
<gene>
    <name evidence="2" type="ORF">E9934_06370</name>
</gene>
<dbReference type="RefSeq" id="WP_136562053.1">
    <property type="nucleotide sequence ID" value="NZ_BAABLS010000010.1"/>
</dbReference>
<evidence type="ECO:0000313" key="3">
    <source>
        <dbReference type="Proteomes" id="UP000307087"/>
    </source>
</evidence>
<dbReference type="AlphaFoldDB" id="A0A4S8NH45"/>
<keyword evidence="1" id="KW-0812">Transmembrane</keyword>
<organism evidence="2 3">
    <name type="scientific">Nocardioides caeni</name>
    <dbReference type="NCBI Taxonomy" id="574700"/>
    <lineage>
        <taxon>Bacteria</taxon>
        <taxon>Bacillati</taxon>
        <taxon>Actinomycetota</taxon>
        <taxon>Actinomycetes</taxon>
        <taxon>Propionibacteriales</taxon>
        <taxon>Nocardioidaceae</taxon>
        <taxon>Nocardioides</taxon>
    </lineage>
</organism>
<evidence type="ECO:0000256" key="1">
    <source>
        <dbReference type="SAM" id="Phobius"/>
    </source>
</evidence>
<keyword evidence="1" id="KW-0472">Membrane</keyword>
<name>A0A4S8NH45_9ACTN</name>